<accession>A0ABM1E5L7</accession>
<evidence type="ECO:0000313" key="1">
    <source>
        <dbReference type="Proteomes" id="UP000695022"/>
    </source>
</evidence>
<reference evidence="2 3" key="1">
    <citation type="submission" date="2025-05" db="UniProtKB">
        <authorList>
            <consortium name="RefSeq"/>
        </authorList>
    </citation>
    <scope>IDENTIFICATION</scope>
</reference>
<gene>
    <name evidence="2 3" type="primary">LOC106809060</name>
</gene>
<evidence type="ECO:0000313" key="3">
    <source>
        <dbReference type="RefSeq" id="XP_014667490.1"/>
    </source>
</evidence>
<evidence type="ECO:0000313" key="2">
    <source>
        <dbReference type="RefSeq" id="XP_014667488.1"/>
    </source>
</evidence>
<sequence length="224" mass="25794">MNDQSCFMCWETCSMLYMDYQVWGMMCKIPELCYEGCQVSCRFHEEHVFETQHLPTSDVNKLAVQMEDSDTELLLRWEPEGVPIDRSVVYQLTWRENEHSDWMGIVQTREIEHRLQKINFPEKFQLQIMAVDSKGILSVTGSQYPADEQVLLLDISVAVATRDARLDATVTWKHKTDTTATGDIGYSIAWKRTSCNKDSAYPVCVAEEHQPKFLIVPSEKDVSA</sequence>
<dbReference type="GeneID" id="106809060"/>
<dbReference type="Proteomes" id="UP000695022">
    <property type="component" value="Unplaced"/>
</dbReference>
<dbReference type="SUPFAM" id="SSF49265">
    <property type="entry name" value="Fibronectin type III"/>
    <property type="match status" value="1"/>
</dbReference>
<name>A0ABM1E5L7_PRICU</name>
<dbReference type="RefSeq" id="XP_014667490.1">
    <property type="nucleotide sequence ID" value="XM_014812004.1"/>
</dbReference>
<keyword evidence="1" id="KW-1185">Reference proteome</keyword>
<dbReference type="InterPro" id="IPR036116">
    <property type="entry name" value="FN3_sf"/>
</dbReference>
<organism evidence="1 2">
    <name type="scientific">Priapulus caudatus</name>
    <name type="common">Priapulid worm</name>
    <dbReference type="NCBI Taxonomy" id="37621"/>
    <lineage>
        <taxon>Eukaryota</taxon>
        <taxon>Metazoa</taxon>
        <taxon>Ecdysozoa</taxon>
        <taxon>Scalidophora</taxon>
        <taxon>Priapulida</taxon>
        <taxon>Priapulimorpha</taxon>
        <taxon>Priapulimorphida</taxon>
        <taxon>Priapulidae</taxon>
        <taxon>Priapulus</taxon>
    </lineage>
</organism>
<proteinExistence type="predicted"/>
<protein>
    <submittedName>
        <fullName evidence="2">Uncharacterized protein LOC106809060 isoform X1</fullName>
    </submittedName>
    <submittedName>
        <fullName evidence="3">Uncharacterized protein LOC106809060 isoform X2</fullName>
    </submittedName>
</protein>
<dbReference type="RefSeq" id="XP_014667488.1">
    <property type="nucleotide sequence ID" value="XM_014812002.1"/>
</dbReference>